<keyword evidence="9 10" id="KW-0472">Membrane</keyword>
<keyword evidence="8" id="KW-0333">Golgi apparatus</keyword>
<evidence type="ECO:0000256" key="8">
    <source>
        <dbReference type="ARBA" id="ARBA00023034"/>
    </source>
</evidence>
<evidence type="ECO:0000256" key="3">
    <source>
        <dbReference type="ARBA" id="ARBA00009105"/>
    </source>
</evidence>
<dbReference type="PANTHER" id="PTHR31646:SF1">
    <property type="entry name" value="ALPHA-1,2-MANNOSYLTRANSFERASE MNN2"/>
    <property type="match status" value="1"/>
</dbReference>
<evidence type="ECO:0000256" key="6">
    <source>
        <dbReference type="ARBA" id="ARBA00022968"/>
    </source>
</evidence>
<evidence type="ECO:0008006" key="13">
    <source>
        <dbReference type="Google" id="ProtNLM"/>
    </source>
</evidence>
<dbReference type="InterPro" id="IPR029044">
    <property type="entry name" value="Nucleotide-diphossugar_trans"/>
</dbReference>
<dbReference type="OrthoDB" id="430354at2759"/>
<reference evidence="11 12" key="1">
    <citation type="submission" date="2019-06" db="EMBL/GenBank/DDBJ databases">
        <title>Genome Sequence of the Brown Rot Fungal Pathogen Monilinia laxa.</title>
        <authorList>
            <person name="De Miccolis Angelini R.M."/>
            <person name="Landi L."/>
            <person name="Abate D."/>
            <person name="Pollastro S."/>
            <person name="Romanazzi G."/>
            <person name="Faretra F."/>
        </authorList>
    </citation>
    <scope>NUCLEOTIDE SEQUENCE [LARGE SCALE GENOMIC DNA]</scope>
    <source>
        <strain evidence="11 12">Mlax316</strain>
    </source>
</reference>
<accession>A0A5N6K881</accession>
<evidence type="ECO:0000256" key="1">
    <source>
        <dbReference type="ARBA" id="ARBA00004323"/>
    </source>
</evidence>
<organism evidence="11 12">
    <name type="scientific">Monilinia laxa</name>
    <name type="common">Brown rot fungus</name>
    <name type="synonym">Sclerotinia laxa</name>
    <dbReference type="NCBI Taxonomy" id="61186"/>
    <lineage>
        <taxon>Eukaryota</taxon>
        <taxon>Fungi</taxon>
        <taxon>Dikarya</taxon>
        <taxon>Ascomycota</taxon>
        <taxon>Pezizomycotina</taxon>
        <taxon>Leotiomycetes</taxon>
        <taxon>Helotiales</taxon>
        <taxon>Sclerotiniaceae</taxon>
        <taxon>Monilinia</taxon>
    </lineage>
</organism>
<dbReference type="SUPFAM" id="SSF53448">
    <property type="entry name" value="Nucleotide-diphospho-sugar transferases"/>
    <property type="match status" value="1"/>
</dbReference>
<evidence type="ECO:0000256" key="9">
    <source>
        <dbReference type="ARBA" id="ARBA00023136"/>
    </source>
</evidence>
<dbReference type="InterPro" id="IPR022751">
    <property type="entry name" value="Alpha_mannosyltransferase"/>
</dbReference>
<dbReference type="PANTHER" id="PTHR31646">
    <property type="entry name" value="ALPHA-1,2-MANNOSYLTRANSFERASE MNN2"/>
    <property type="match status" value="1"/>
</dbReference>
<proteinExistence type="inferred from homology"/>
<keyword evidence="12" id="KW-1185">Reference proteome</keyword>
<evidence type="ECO:0000256" key="7">
    <source>
        <dbReference type="ARBA" id="ARBA00022989"/>
    </source>
</evidence>
<name>A0A5N6K881_MONLA</name>
<evidence type="ECO:0000256" key="5">
    <source>
        <dbReference type="ARBA" id="ARBA00022692"/>
    </source>
</evidence>
<feature type="transmembrane region" description="Helical" evidence="10">
    <location>
        <begin position="6"/>
        <end position="24"/>
    </location>
</feature>
<protein>
    <recommendedName>
        <fullName evidence="13">Alpha-1,2-mannosyltransferase</fullName>
    </recommendedName>
</protein>
<keyword evidence="5 10" id="KW-0812">Transmembrane</keyword>
<evidence type="ECO:0000313" key="11">
    <source>
        <dbReference type="EMBL" id="KAB8298998.1"/>
    </source>
</evidence>
<evidence type="ECO:0000256" key="4">
    <source>
        <dbReference type="ARBA" id="ARBA00022679"/>
    </source>
</evidence>
<dbReference type="Pfam" id="PF11051">
    <property type="entry name" value="Mannosyl_trans3"/>
    <property type="match status" value="2"/>
</dbReference>
<dbReference type="Proteomes" id="UP000326757">
    <property type="component" value="Unassembled WGS sequence"/>
</dbReference>
<keyword evidence="6" id="KW-0735">Signal-anchor</keyword>
<sequence length="519" mass="59421">MLASSLSKRIIVIVIFIFVLYLSFRDKLWSLETPVFLKEPLTSLGISATNTSRTAPNDPTNTPKPIDTISSIEAAQISKLIRQLHNTGPPKLTQPAACKGRTLLIEEVTNTTERRDVTPVSDEQVKEARKAHKNAVEIIRNSSHLVPYTAETKGIVTVAGGRYTGALLVTLRMLRRTNSTLPVEVFMPTADDYNKHTCEVILPSLNARCVMIPQYESLKISRYQYKIFAVILSSFEEVLFLDADNFPIVDPVEWMEAKVFKDMGYVLWPDFWWATTSPHYFQVLNLPTPSLLSLGTTESGQIIISKRTHSDVLLLVLYYNIFGPSFYYPLLTQCDAGEGDKETWLYAAIALDKSYYQVRQKNGIIGHHTNEGFKSASMMQHNPQADYSTYLQEEREEKEHPVFRKNKTAEVVFMHHNLIKLSPIEMVDWIKKNVGSRMWGPKEDTIKKFKEDLERAVWEELLWVACVYRDTLVNWNEEVCEGLMVHWGDIVAKEAYGEVRRKFGFNKHTAEEKTKKKAE</sequence>
<dbReference type="AlphaFoldDB" id="A0A5N6K881"/>
<comment type="pathway">
    <text evidence="2">Protein modification; protein glycosylation.</text>
</comment>
<comment type="similarity">
    <text evidence="3">Belongs to the MNN1/MNT family.</text>
</comment>
<keyword evidence="4" id="KW-0808">Transferase</keyword>
<dbReference type="GO" id="GO:0000026">
    <property type="term" value="F:alpha-1,2-mannosyltransferase activity"/>
    <property type="evidence" value="ECO:0007669"/>
    <property type="project" value="TreeGrafter"/>
</dbReference>
<comment type="caution">
    <text evidence="11">The sequence shown here is derived from an EMBL/GenBank/DDBJ whole genome shotgun (WGS) entry which is preliminary data.</text>
</comment>
<dbReference type="GO" id="GO:0000139">
    <property type="term" value="C:Golgi membrane"/>
    <property type="evidence" value="ECO:0007669"/>
    <property type="project" value="UniProtKB-SubCell"/>
</dbReference>
<comment type="subcellular location">
    <subcellularLocation>
        <location evidence="1">Golgi apparatus membrane</location>
        <topology evidence="1">Single-pass type II membrane protein</topology>
    </subcellularLocation>
</comment>
<evidence type="ECO:0000256" key="10">
    <source>
        <dbReference type="SAM" id="Phobius"/>
    </source>
</evidence>
<evidence type="ECO:0000313" key="12">
    <source>
        <dbReference type="Proteomes" id="UP000326757"/>
    </source>
</evidence>
<dbReference type="EMBL" id="VIGI01000006">
    <property type="protein sequence ID" value="KAB8298998.1"/>
    <property type="molecule type" value="Genomic_DNA"/>
</dbReference>
<gene>
    <name evidence="11" type="ORF">EYC80_001133</name>
</gene>
<evidence type="ECO:0000256" key="2">
    <source>
        <dbReference type="ARBA" id="ARBA00004922"/>
    </source>
</evidence>
<keyword evidence="7 10" id="KW-1133">Transmembrane helix</keyword>
<dbReference type="GO" id="GO:0046354">
    <property type="term" value="P:mannan biosynthetic process"/>
    <property type="evidence" value="ECO:0007669"/>
    <property type="project" value="TreeGrafter"/>
</dbReference>